<dbReference type="AlphaFoldDB" id="A0A0C2X0W9"/>
<dbReference type="HOGENOM" id="CLU_016500_1_0_1"/>
<evidence type="ECO:0000313" key="1">
    <source>
        <dbReference type="EMBL" id="KIL62338.1"/>
    </source>
</evidence>
<accession>A0A0C2X0W9</accession>
<gene>
    <name evidence="1" type="ORF">M378DRAFT_25648</name>
</gene>
<dbReference type="Proteomes" id="UP000054549">
    <property type="component" value="Unassembled WGS sequence"/>
</dbReference>
<dbReference type="EMBL" id="KN818272">
    <property type="protein sequence ID" value="KIL62338.1"/>
    <property type="molecule type" value="Genomic_DNA"/>
</dbReference>
<dbReference type="OrthoDB" id="3030011at2759"/>
<protein>
    <submittedName>
        <fullName evidence="1">Uncharacterized protein</fullName>
    </submittedName>
</protein>
<name>A0A0C2X0W9_AMAMK</name>
<reference evidence="1 2" key="1">
    <citation type="submission" date="2014-04" db="EMBL/GenBank/DDBJ databases">
        <title>Evolutionary Origins and Diversification of the Mycorrhizal Mutualists.</title>
        <authorList>
            <consortium name="DOE Joint Genome Institute"/>
            <consortium name="Mycorrhizal Genomics Consortium"/>
            <person name="Kohler A."/>
            <person name="Kuo A."/>
            <person name="Nagy L.G."/>
            <person name="Floudas D."/>
            <person name="Copeland A."/>
            <person name="Barry K.W."/>
            <person name="Cichocki N."/>
            <person name="Veneault-Fourrey C."/>
            <person name="LaButti K."/>
            <person name="Lindquist E.A."/>
            <person name="Lipzen A."/>
            <person name="Lundell T."/>
            <person name="Morin E."/>
            <person name="Murat C."/>
            <person name="Riley R."/>
            <person name="Ohm R."/>
            <person name="Sun H."/>
            <person name="Tunlid A."/>
            <person name="Henrissat B."/>
            <person name="Grigoriev I.V."/>
            <person name="Hibbett D.S."/>
            <person name="Martin F."/>
        </authorList>
    </citation>
    <scope>NUCLEOTIDE SEQUENCE [LARGE SCALE GENOMIC DNA]</scope>
    <source>
        <strain evidence="1 2">Koide BX008</strain>
    </source>
</reference>
<keyword evidence="2" id="KW-1185">Reference proteome</keyword>
<sequence length="521" mass="58755">MSEPDEIMLWCWVLGDTHNRPIQGRKPSFKDIPAGSIDLYKFQLPLEDFNEDYAQSINLEDGQKLKTFNNVSFYWTKEPGQVLSVILPRPAGAFQNSNLSLNSPPPWLVDIHSELWGQRDFFGEIFRTATVTKGDFTELQDLLEALNPGRNADEYVPEDVLATKSAFLRERSTGLDLDLVDGLVPRPVLGACQPSSSDVVDEDGVVGDDNDVVDGDDDDAAMVIDSDTHLPNEATAIFPYTIRYVDLTVLRSKERLRVPQLMLFRNEWGTMIDIFNKRKKGTDGSAVFSGQPGIGKTCMLHSILILCIILARPIVLQDIDGMVFIIGNTVRPLGAPGVSDDADDVLTLVDADDTVCQPNNYLFRHKKYRILLTSSPRKNEDRRWLTQRVGDLHGMFMMKPWSREELVVASLFLQNNDITLKRLQEASYICGNIPRECFAAAVSPRHLRSAKDKIRHAIDQTHNLSRTIINMGVGGETVIYPAFQIRPLSEDRLWNSCFVEPVSDWAFSEMMDVLDNRPCYK</sequence>
<dbReference type="STRING" id="946122.A0A0C2X0W9"/>
<proteinExistence type="predicted"/>
<evidence type="ECO:0000313" key="2">
    <source>
        <dbReference type="Proteomes" id="UP000054549"/>
    </source>
</evidence>
<organism evidence="1 2">
    <name type="scientific">Amanita muscaria (strain Koide BX008)</name>
    <dbReference type="NCBI Taxonomy" id="946122"/>
    <lineage>
        <taxon>Eukaryota</taxon>
        <taxon>Fungi</taxon>
        <taxon>Dikarya</taxon>
        <taxon>Basidiomycota</taxon>
        <taxon>Agaricomycotina</taxon>
        <taxon>Agaricomycetes</taxon>
        <taxon>Agaricomycetidae</taxon>
        <taxon>Agaricales</taxon>
        <taxon>Pluteineae</taxon>
        <taxon>Amanitaceae</taxon>
        <taxon>Amanita</taxon>
    </lineage>
</organism>
<dbReference type="InParanoid" id="A0A0C2X0W9"/>